<proteinExistence type="predicted"/>
<dbReference type="InterPro" id="IPR043733">
    <property type="entry name" value="DUF5677"/>
</dbReference>
<name>A0ABU2YDD8_9FLAO</name>
<comment type="caution">
    <text evidence="1">The sequence shown here is derived from an EMBL/GenBank/DDBJ whole genome shotgun (WGS) entry which is preliminary data.</text>
</comment>
<reference evidence="1 2" key="1">
    <citation type="submission" date="2023-09" db="EMBL/GenBank/DDBJ databases">
        <authorList>
            <person name="Rey-Velasco X."/>
        </authorList>
    </citation>
    <scope>NUCLEOTIDE SEQUENCE [LARGE SCALE GENOMIC DNA]</scope>
    <source>
        <strain evidence="1 2">W242</strain>
    </source>
</reference>
<sequence length="185" mass="22218">MNDEPSSNQFKIQLEKDNLKTDFGKYFDHPNFERVIKSKKSLLGQKEFIKVQEEYLRTKRKNKGRVKSWYSLYNGPNNIFELAEYLKKTIRYEFYYRKYSQTVHAQDLFKGMAHVEDNSAQIIQIRNFKDTQPVAQTAISLLLEVLTSFVDKRIPNEKKGFSEWYLTIREDFIELNDKQFINYKE</sequence>
<protein>
    <submittedName>
        <fullName evidence="1">DUF5677 domain-containing protein</fullName>
    </submittedName>
</protein>
<gene>
    <name evidence="1" type="ORF">RM538_04560</name>
</gene>
<evidence type="ECO:0000313" key="1">
    <source>
        <dbReference type="EMBL" id="MDT0555265.1"/>
    </source>
</evidence>
<dbReference type="EMBL" id="JAVRHZ010000002">
    <property type="protein sequence ID" value="MDT0555265.1"/>
    <property type="molecule type" value="Genomic_DNA"/>
</dbReference>
<dbReference type="Pfam" id="PF18928">
    <property type="entry name" value="DUF5677"/>
    <property type="match status" value="1"/>
</dbReference>
<keyword evidence="2" id="KW-1185">Reference proteome</keyword>
<organism evidence="1 2">
    <name type="scientific">Patiriisocius hiemis</name>
    <dbReference type="NCBI Taxonomy" id="3075604"/>
    <lineage>
        <taxon>Bacteria</taxon>
        <taxon>Pseudomonadati</taxon>
        <taxon>Bacteroidota</taxon>
        <taxon>Flavobacteriia</taxon>
        <taxon>Flavobacteriales</taxon>
        <taxon>Flavobacteriaceae</taxon>
        <taxon>Patiriisocius</taxon>
    </lineage>
</organism>
<dbReference type="Proteomes" id="UP001254488">
    <property type="component" value="Unassembled WGS sequence"/>
</dbReference>
<evidence type="ECO:0000313" key="2">
    <source>
        <dbReference type="Proteomes" id="UP001254488"/>
    </source>
</evidence>
<accession>A0ABU2YDD8</accession>